<name>A0A2J6QBX1_9HELO</name>
<accession>A0A2J6QBX1</accession>
<dbReference type="EMBL" id="KZ613474">
    <property type="protein sequence ID" value="PMD23770.1"/>
    <property type="molecule type" value="Genomic_DNA"/>
</dbReference>
<evidence type="ECO:0000256" key="1">
    <source>
        <dbReference type="SAM" id="MobiDB-lite"/>
    </source>
</evidence>
<dbReference type="Proteomes" id="UP000235672">
    <property type="component" value="Unassembled WGS sequence"/>
</dbReference>
<sequence>MASQLGIDDGVFRLSPFVTTTVVFMPSYTGFERMMTHGNIPLLHQWLLDAARKLPPLLIAKRAIVKWFLEDVISEDPMVMMLRISTGKIDGLANIDVVFPNSHQISASGTFRKAKQNLEDWRRRAASVFEKGSNEWRWDKEVHRHSSHQLFIKFSSSKPFHQQRHNKRSPCIDVKEHLQQVAKLEGNTVENNGLPDRASSPFKPRSELRRSPLPKSTGKLIGAPNIFRATIQVEEEEA</sequence>
<evidence type="ECO:0000313" key="3">
    <source>
        <dbReference type="Proteomes" id="UP000235672"/>
    </source>
</evidence>
<protein>
    <submittedName>
        <fullName evidence="2">Uncharacterized protein</fullName>
    </submittedName>
</protein>
<evidence type="ECO:0000313" key="2">
    <source>
        <dbReference type="EMBL" id="PMD23770.1"/>
    </source>
</evidence>
<reference evidence="2 3" key="1">
    <citation type="submission" date="2016-05" db="EMBL/GenBank/DDBJ databases">
        <title>A degradative enzymes factory behind the ericoid mycorrhizal symbiosis.</title>
        <authorList>
            <consortium name="DOE Joint Genome Institute"/>
            <person name="Martino E."/>
            <person name="Morin E."/>
            <person name="Grelet G."/>
            <person name="Kuo A."/>
            <person name="Kohler A."/>
            <person name="Daghino S."/>
            <person name="Barry K."/>
            <person name="Choi C."/>
            <person name="Cichocki N."/>
            <person name="Clum A."/>
            <person name="Copeland A."/>
            <person name="Hainaut M."/>
            <person name="Haridas S."/>
            <person name="Labutti K."/>
            <person name="Lindquist E."/>
            <person name="Lipzen A."/>
            <person name="Khouja H.-R."/>
            <person name="Murat C."/>
            <person name="Ohm R."/>
            <person name="Olson A."/>
            <person name="Spatafora J."/>
            <person name="Veneault-Fourrey C."/>
            <person name="Henrissat B."/>
            <person name="Grigoriev I."/>
            <person name="Martin F."/>
            <person name="Perotto S."/>
        </authorList>
    </citation>
    <scope>NUCLEOTIDE SEQUENCE [LARGE SCALE GENOMIC DNA]</scope>
    <source>
        <strain evidence="2 3">UAMH 7357</strain>
    </source>
</reference>
<gene>
    <name evidence="2" type="ORF">NA56DRAFT_701171</name>
</gene>
<proteinExistence type="predicted"/>
<dbReference type="AlphaFoldDB" id="A0A2J6QBX1"/>
<organism evidence="2 3">
    <name type="scientific">Hyaloscypha hepaticicola</name>
    <dbReference type="NCBI Taxonomy" id="2082293"/>
    <lineage>
        <taxon>Eukaryota</taxon>
        <taxon>Fungi</taxon>
        <taxon>Dikarya</taxon>
        <taxon>Ascomycota</taxon>
        <taxon>Pezizomycotina</taxon>
        <taxon>Leotiomycetes</taxon>
        <taxon>Helotiales</taxon>
        <taxon>Hyaloscyphaceae</taxon>
        <taxon>Hyaloscypha</taxon>
    </lineage>
</organism>
<feature type="region of interest" description="Disordered" evidence="1">
    <location>
        <begin position="187"/>
        <end position="220"/>
    </location>
</feature>
<keyword evidence="3" id="KW-1185">Reference proteome</keyword>